<feature type="transmembrane region" description="Helical" evidence="1">
    <location>
        <begin position="76"/>
        <end position="99"/>
    </location>
</feature>
<name>A0ABV7GAP1_9PROT</name>
<organism evidence="3 4">
    <name type="scientific">Teichococcus globiformis</name>
    <dbReference type="NCBI Taxonomy" id="2307229"/>
    <lineage>
        <taxon>Bacteria</taxon>
        <taxon>Pseudomonadati</taxon>
        <taxon>Pseudomonadota</taxon>
        <taxon>Alphaproteobacteria</taxon>
        <taxon>Acetobacterales</taxon>
        <taxon>Roseomonadaceae</taxon>
        <taxon>Roseomonas</taxon>
    </lineage>
</organism>
<comment type="caution">
    <text evidence="3">The sequence shown here is derived from an EMBL/GenBank/DDBJ whole genome shotgun (WGS) entry which is preliminary data.</text>
</comment>
<proteinExistence type="predicted"/>
<evidence type="ECO:0000259" key="2">
    <source>
        <dbReference type="Pfam" id="PF07331"/>
    </source>
</evidence>
<evidence type="ECO:0000313" key="4">
    <source>
        <dbReference type="Proteomes" id="UP001595593"/>
    </source>
</evidence>
<dbReference type="Pfam" id="PF07331">
    <property type="entry name" value="TctB"/>
    <property type="match status" value="1"/>
</dbReference>
<feature type="transmembrane region" description="Helical" evidence="1">
    <location>
        <begin position="12"/>
        <end position="29"/>
    </location>
</feature>
<reference evidence="4" key="1">
    <citation type="journal article" date="2019" name="Int. J. Syst. Evol. Microbiol.">
        <title>The Global Catalogue of Microorganisms (GCM) 10K type strain sequencing project: providing services to taxonomists for standard genome sequencing and annotation.</title>
        <authorList>
            <consortium name="The Broad Institute Genomics Platform"/>
            <consortium name="The Broad Institute Genome Sequencing Center for Infectious Disease"/>
            <person name="Wu L."/>
            <person name="Ma J."/>
        </authorList>
    </citation>
    <scope>NUCLEOTIDE SEQUENCE [LARGE SCALE GENOMIC DNA]</scope>
    <source>
        <strain evidence="4">KCTC 52094</strain>
    </source>
</reference>
<keyword evidence="1" id="KW-0472">Membrane</keyword>
<keyword evidence="1" id="KW-0812">Transmembrane</keyword>
<dbReference type="Proteomes" id="UP001595593">
    <property type="component" value="Unassembled WGS sequence"/>
</dbReference>
<dbReference type="EMBL" id="JBHRTN010000024">
    <property type="protein sequence ID" value="MFC3127272.1"/>
    <property type="molecule type" value="Genomic_DNA"/>
</dbReference>
<keyword evidence="4" id="KW-1185">Reference proteome</keyword>
<feature type="domain" description="DUF1468" evidence="2">
    <location>
        <begin position="11"/>
        <end position="143"/>
    </location>
</feature>
<dbReference type="RefSeq" id="WP_379599175.1">
    <property type="nucleotide sequence ID" value="NZ_JBHRTN010000024.1"/>
</dbReference>
<evidence type="ECO:0000313" key="3">
    <source>
        <dbReference type="EMBL" id="MFC3127272.1"/>
    </source>
</evidence>
<accession>A0ABV7GAP1</accession>
<feature type="transmembrane region" description="Helical" evidence="1">
    <location>
        <begin position="41"/>
        <end position="64"/>
    </location>
</feature>
<keyword evidence="1" id="KW-1133">Transmembrane helix</keyword>
<feature type="transmembrane region" description="Helical" evidence="1">
    <location>
        <begin position="119"/>
        <end position="140"/>
    </location>
</feature>
<gene>
    <name evidence="3" type="ORF">ACFOD4_19600</name>
</gene>
<sequence>MTRSRDYKDIIGGALLIAAGIWFTLYAMNYTMGTLRRMGPAYFPICIGIAIVLFGALLLVPAMFRAGDLPRPEWRPFITISLSVLAFALIVERFGLIPATVVMTITAALAEPKLRPVRLALLAVGLSALGVLVFTQGLGIPIPAIRWPQ</sequence>
<protein>
    <submittedName>
        <fullName evidence="3">Tripartite tricarboxylate transporter TctB family protein</fullName>
    </submittedName>
</protein>
<evidence type="ECO:0000256" key="1">
    <source>
        <dbReference type="SAM" id="Phobius"/>
    </source>
</evidence>
<dbReference type="InterPro" id="IPR009936">
    <property type="entry name" value="DUF1468"/>
</dbReference>